<evidence type="ECO:0000313" key="1">
    <source>
        <dbReference type="EMBL" id="MBU2873456.1"/>
    </source>
</evidence>
<dbReference type="EMBL" id="JAHKPV010000004">
    <property type="protein sequence ID" value="MBU2873456.1"/>
    <property type="molecule type" value="Genomic_DNA"/>
</dbReference>
<protein>
    <submittedName>
        <fullName evidence="1">Uncharacterized protein</fullName>
    </submittedName>
</protein>
<name>A0ABS6A5L1_9GAMM</name>
<sequence>MTRKSFLAQFLGALGAERINWGLETENYISGTVLYELDDPEEFQDFCWHKSEAELPSQQVFSLAKVLREERLLSIDKITVSRGELKKRYEAACGIQMELKEFESVLESLEEIEVPMVDDGEETDIYFIHE</sequence>
<dbReference type="RefSeq" id="WP_216007358.1">
    <property type="nucleotide sequence ID" value="NZ_JAHKPV010000004.1"/>
</dbReference>
<organism evidence="1 2">
    <name type="scientific">Marinobacter salexigens</name>
    <dbReference type="NCBI Taxonomy" id="1925763"/>
    <lineage>
        <taxon>Bacteria</taxon>
        <taxon>Pseudomonadati</taxon>
        <taxon>Pseudomonadota</taxon>
        <taxon>Gammaproteobacteria</taxon>
        <taxon>Pseudomonadales</taxon>
        <taxon>Marinobacteraceae</taxon>
        <taxon>Marinobacter</taxon>
    </lineage>
</organism>
<keyword evidence="2" id="KW-1185">Reference proteome</keyword>
<accession>A0ABS6A5L1</accession>
<proteinExistence type="predicted"/>
<gene>
    <name evidence="1" type="ORF">KO508_05475</name>
</gene>
<evidence type="ECO:0000313" key="2">
    <source>
        <dbReference type="Proteomes" id="UP000753376"/>
    </source>
</evidence>
<dbReference type="Proteomes" id="UP000753376">
    <property type="component" value="Unassembled WGS sequence"/>
</dbReference>
<comment type="caution">
    <text evidence="1">The sequence shown here is derived from an EMBL/GenBank/DDBJ whole genome shotgun (WGS) entry which is preliminary data.</text>
</comment>
<reference evidence="1 2" key="1">
    <citation type="submission" date="2021-05" db="EMBL/GenBank/DDBJ databases">
        <title>Draft genomes of bacteria isolated from model marine particles.</title>
        <authorList>
            <person name="Datta M.S."/>
            <person name="Schwartzman J.A."/>
            <person name="Enke T.N."/>
            <person name="Saavedra J."/>
            <person name="Cermak N."/>
            <person name="Cordero O.X."/>
        </authorList>
    </citation>
    <scope>NUCLEOTIDE SEQUENCE [LARGE SCALE GENOMIC DNA]</scope>
    <source>
        <strain evidence="1 2">D2M19</strain>
    </source>
</reference>